<reference evidence="2 3" key="1">
    <citation type="submission" date="2019-04" db="EMBL/GenBank/DDBJ databases">
        <title>Microbes associate with the intestines of laboratory mice.</title>
        <authorList>
            <person name="Navarre W."/>
            <person name="Wong E."/>
            <person name="Huang K."/>
            <person name="Tropini C."/>
            <person name="Ng K."/>
            <person name="Yu B."/>
        </authorList>
    </citation>
    <scope>NUCLEOTIDE SEQUENCE [LARGE SCALE GENOMIC DNA]</scope>
    <source>
        <strain evidence="2 3">NM06_A21</strain>
    </source>
</reference>
<dbReference type="RefSeq" id="WP_128714207.1">
    <property type="nucleotide sequence ID" value="NZ_WVUM01000070.1"/>
</dbReference>
<dbReference type="EMBL" id="SRYD01000064">
    <property type="protein sequence ID" value="TGY70130.1"/>
    <property type="molecule type" value="Genomic_DNA"/>
</dbReference>
<feature type="domain" description="Helix-turn-helix" evidence="1">
    <location>
        <begin position="20"/>
        <end position="65"/>
    </location>
</feature>
<dbReference type="PANTHER" id="PTHR34585">
    <property type="match status" value="1"/>
</dbReference>
<dbReference type="InterPro" id="IPR041657">
    <property type="entry name" value="HTH_17"/>
</dbReference>
<evidence type="ECO:0000313" key="2">
    <source>
        <dbReference type="EMBL" id="TGY70130.1"/>
    </source>
</evidence>
<dbReference type="AlphaFoldDB" id="A0A4S2FM79"/>
<dbReference type="SUPFAM" id="SSF46955">
    <property type="entry name" value="Putative DNA-binding domain"/>
    <property type="match status" value="1"/>
</dbReference>
<accession>A0A4S2FM79</accession>
<protein>
    <submittedName>
        <fullName evidence="2">DNA-binding protein</fullName>
    </submittedName>
</protein>
<organism evidence="2 3">
    <name type="scientific">Muribaculum intestinale</name>
    <dbReference type="NCBI Taxonomy" id="1796646"/>
    <lineage>
        <taxon>Bacteria</taxon>
        <taxon>Pseudomonadati</taxon>
        <taxon>Bacteroidota</taxon>
        <taxon>Bacteroidia</taxon>
        <taxon>Bacteroidales</taxon>
        <taxon>Muribaculaceae</taxon>
        <taxon>Muribaculum</taxon>
    </lineage>
</organism>
<evidence type="ECO:0000259" key="1">
    <source>
        <dbReference type="Pfam" id="PF12728"/>
    </source>
</evidence>
<comment type="caution">
    <text evidence="2">The sequence shown here is derived from an EMBL/GenBank/DDBJ whole genome shotgun (WGS) entry which is preliminary data.</text>
</comment>
<dbReference type="GO" id="GO:0003677">
    <property type="term" value="F:DNA binding"/>
    <property type="evidence" value="ECO:0007669"/>
    <property type="project" value="UniProtKB-KW"/>
</dbReference>
<dbReference type="Proteomes" id="UP000306630">
    <property type="component" value="Unassembled WGS sequence"/>
</dbReference>
<evidence type="ECO:0000313" key="3">
    <source>
        <dbReference type="Proteomes" id="UP000306630"/>
    </source>
</evidence>
<sequence length="74" mass="8848">MAERLVKECRPSLMGRRFITDAQLSERLGISRRTLQDYRDKGKIPFYRLDGKILYDEDDIEKFLSGTYRPKFDE</sequence>
<gene>
    <name evidence="2" type="ORF">E5333_13180</name>
</gene>
<dbReference type="Pfam" id="PF12728">
    <property type="entry name" value="HTH_17"/>
    <property type="match status" value="1"/>
</dbReference>
<dbReference type="Gene3D" id="1.10.1660.10">
    <property type="match status" value="1"/>
</dbReference>
<name>A0A4S2FM79_9BACT</name>
<dbReference type="InterPro" id="IPR009061">
    <property type="entry name" value="DNA-bd_dom_put_sf"/>
</dbReference>
<keyword evidence="2" id="KW-0238">DNA-binding</keyword>
<dbReference type="PANTHER" id="PTHR34585:SF22">
    <property type="entry name" value="HELIX-TURN-HELIX DOMAIN-CONTAINING PROTEIN"/>
    <property type="match status" value="1"/>
</dbReference>
<proteinExistence type="predicted"/>